<dbReference type="EMBL" id="ML979133">
    <property type="protein sequence ID" value="KAF1918888.1"/>
    <property type="molecule type" value="Genomic_DNA"/>
</dbReference>
<dbReference type="AlphaFoldDB" id="A0A6A5QVH3"/>
<feature type="region of interest" description="Disordered" evidence="1">
    <location>
        <begin position="631"/>
        <end position="687"/>
    </location>
</feature>
<gene>
    <name evidence="2" type="ORF">BDU57DRAFT_122712</name>
</gene>
<evidence type="ECO:0000313" key="2">
    <source>
        <dbReference type="EMBL" id="KAF1918888.1"/>
    </source>
</evidence>
<sequence>MLPTAGLFLPETMHRQERLAVSQTENDSTRLKYFQRKSGPPKFATRKGNMSVLSNVNLKDMEDIEAYPSIPTAFQFANFVFASTKTSSESHTLASLITRVQQDVSEASRLCLLPAVANFFEAWPDKKSWIGAIQTDIRRLLNDIGSSMETLRVAGDDGGATGLKRRFEWLSGHQKRLLNKQKLLSTSHQSLMNAINIMQTVELCGATTGRCQDPIHEAPAHPWVRPAEGNVLRGPYSRREFRVSQKNYSVSSIHLPQGEPDAIETLIVNTMPSELPGSTPDDVNGSHHKNIPESLQIQRLRRRTSARDSYFRTATNSMTITSQPTSLSPPELEKIRLESPVDSNFVLRSFDQYLPTSAALPRNTRSFNSTIPDEHIDQDQHRHTYPAIDRPRSECAHPLPTVVEKTVKRNDSGTSGIVTVPQIAKRYPVNPVYIRRHPERHRSLPSELPYLQSQSSLTEDLANWMSLLGVQSEKLPSIEWDANSGRASPSIKDEDPTVGEVDNTREMSRTASTRCSKRDDELSYEDDNDAESTSAQNIKFPDPFQDSYHSQERAASIISTTGSIPSKLLPPTPTLHKTLSNLSLASTTKEIPSSNMRYMVSLPQPSATSAQPSAVHDNELSLLQRNPMHQSYIPNTPPPVPPKETFVGQERGRETAPPQIDAQAHHAEARPPTTLSSAQAKRRATHEHRMELAFGQKVKIESEEQTQGLHSM</sequence>
<dbReference type="Proteomes" id="UP000800096">
    <property type="component" value="Unassembled WGS sequence"/>
</dbReference>
<feature type="region of interest" description="Disordered" evidence="1">
    <location>
        <begin position="480"/>
        <end position="543"/>
    </location>
</feature>
<organism evidence="2 3">
    <name type="scientific">Ampelomyces quisqualis</name>
    <name type="common">Powdery mildew agent</name>
    <dbReference type="NCBI Taxonomy" id="50730"/>
    <lineage>
        <taxon>Eukaryota</taxon>
        <taxon>Fungi</taxon>
        <taxon>Dikarya</taxon>
        <taxon>Ascomycota</taxon>
        <taxon>Pezizomycotina</taxon>
        <taxon>Dothideomycetes</taxon>
        <taxon>Pleosporomycetidae</taxon>
        <taxon>Pleosporales</taxon>
        <taxon>Pleosporineae</taxon>
        <taxon>Phaeosphaeriaceae</taxon>
        <taxon>Ampelomyces</taxon>
    </lineage>
</organism>
<evidence type="ECO:0000256" key="1">
    <source>
        <dbReference type="SAM" id="MobiDB-lite"/>
    </source>
</evidence>
<proteinExistence type="predicted"/>
<keyword evidence="3" id="KW-1185">Reference proteome</keyword>
<accession>A0A6A5QVH3</accession>
<evidence type="ECO:0000313" key="3">
    <source>
        <dbReference type="Proteomes" id="UP000800096"/>
    </source>
</evidence>
<dbReference type="OrthoDB" id="3798150at2759"/>
<reference evidence="2" key="1">
    <citation type="journal article" date="2020" name="Stud. Mycol.">
        <title>101 Dothideomycetes genomes: a test case for predicting lifestyles and emergence of pathogens.</title>
        <authorList>
            <person name="Haridas S."/>
            <person name="Albert R."/>
            <person name="Binder M."/>
            <person name="Bloem J."/>
            <person name="Labutti K."/>
            <person name="Salamov A."/>
            <person name="Andreopoulos B."/>
            <person name="Baker S."/>
            <person name="Barry K."/>
            <person name="Bills G."/>
            <person name="Bluhm B."/>
            <person name="Cannon C."/>
            <person name="Castanera R."/>
            <person name="Culley D."/>
            <person name="Daum C."/>
            <person name="Ezra D."/>
            <person name="Gonzalez J."/>
            <person name="Henrissat B."/>
            <person name="Kuo A."/>
            <person name="Liang C."/>
            <person name="Lipzen A."/>
            <person name="Lutzoni F."/>
            <person name="Magnuson J."/>
            <person name="Mondo S."/>
            <person name="Nolan M."/>
            <person name="Ohm R."/>
            <person name="Pangilinan J."/>
            <person name="Park H.-J."/>
            <person name="Ramirez L."/>
            <person name="Alfaro M."/>
            <person name="Sun H."/>
            <person name="Tritt A."/>
            <person name="Yoshinaga Y."/>
            <person name="Zwiers L.-H."/>
            <person name="Turgeon B."/>
            <person name="Goodwin S."/>
            <person name="Spatafora J."/>
            <person name="Crous P."/>
            <person name="Grigoriev I."/>
        </authorList>
    </citation>
    <scope>NUCLEOTIDE SEQUENCE</scope>
    <source>
        <strain evidence="2">HMLAC05119</strain>
    </source>
</reference>
<name>A0A6A5QVH3_AMPQU</name>
<protein>
    <submittedName>
        <fullName evidence="2">Uncharacterized protein</fullName>
    </submittedName>
</protein>